<organism evidence="22 23">
    <name type="scientific">Marssonina brunnea f. sp. multigermtubi (strain MB_m1)</name>
    <name type="common">Marssonina leaf spot fungus</name>
    <dbReference type="NCBI Taxonomy" id="1072389"/>
    <lineage>
        <taxon>Eukaryota</taxon>
        <taxon>Fungi</taxon>
        <taxon>Dikarya</taxon>
        <taxon>Ascomycota</taxon>
        <taxon>Pezizomycotina</taxon>
        <taxon>Leotiomycetes</taxon>
        <taxon>Helotiales</taxon>
        <taxon>Drepanopezizaceae</taxon>
        <taxon>Drepanopeziza</taxon>
    </lineage>
</organism>
<dbReference type="InterPro" id="IPR033745">
    <property type="entry name" value="Fis1_cytosol"/>
</dbReference>
<feature type="region of interest" description="Disordered" evidence="20">
    <location>
        <begin position="288"/>
        <end position="307"/>
    </location>
</feature>
<dbReference type="PROSITE" id="PS50089">
    <property type="entry name" value="ZF_RING_2"/>
    <property type="match status" value="1"/>
</dbReference>
<keyword evidence="10 19" id="KW-0863">Zinc-finger</keyword>
<feature type="compositionally biased region" description="Basic and acidic residues" evidence="20">
    <location>
        <begin position="774"/>
        <end position="785"/>
    </location>
</feature>
<dbReference type="Proteomes" id="UP000006753">
    <property type="component" value="Unassembled WGS sequence"/>
</dbReference>
<name>K1Y0R3_MARBU</name>
<feature type="compositionally biased region" description="Basic and acidic residues" evidence="20">
    <location>
        <begin position="562"/>
        <end position="574"/>
    </location>
</feature>
<dbReference type="EMBL" id="JH921432">
    <property type="protein sequence ID" value="EKD18694.1"/>
    <property type="molecule type" value="Genomic_DNA"/>
</dbReference>
<evidence type="ECO:0000313" key="22">
    <source>
        <dbReference type="EMBL" id="EKD18694.1"/>
    </source>
</evidence>
<keyword evidence="11" id="KW-0833">Ubl conjugation pathway</keyword>
<evidence type="ECO:0000256" key="4">
    <source>
        <dbReference type="ARBA" id="ARBA00012483"/>
    </source>
</evidence>
<keyword evidence="7" id="KW-0812">Transmembrane</keyword>
<dbReference type="PANTHER" id="PTHR13247">
    <property type="entry name" value="TETRATRICOPEPTIDE REPEAT PROTEIN 11 TPR REPEAT PROTEIN 11"/>
    <property type="match status" value="1"/>
</dbReference>
<dbReference type="Pfam" id="PF13639">
    <property type="entry name" value="zf-RING_2"/>
    <property type="match status" value="1"/>
</dbReference>
<evidence type="ECO:0000256" key="12">
    <source>
        <dbReference type="ARBA" id="ARBA00022787"/>
    </source>
</evidence>
<dbReference type="FunFam" id="3.30.40.10:FF:000127">
    <property type="entry name" value="E3 ubiquitin-protein ligase RNF181"/>
    <property type="match status" value="1"/>
</dbReference>
<comment type="function">
    <text evidence="18">Has a role in mitochondrial fission. Has a role in outer membrane fission but not matrix separation.</text>
</comment>
<keyword evidence="23" id="KW-1185">Reference proteome</keyword>
<protein>
    <recommendedName>
        <fullName evidence="5">Mitochondrial fission 1 protein</fullName>
        <ecNumber evidence="4">2.3.2.27</ecNumber>
    </recommendedName>
</protein>
<dbReference type="InterPro" id="IPR011990">
    <property type="entry name" value="TPR-like_helical_dom_sf"/>
</dbReference>
<dbReference type="GO" id="GO:0016559">
    <property type="term" value="P:peroxisome fission"/>
    <property type="evidence" value="ECO:0007669"/>
    <property type="project" value="TreeGrafter"/>
</dbReference>
<dbReference type="STRING" id="1072389.K1Y0R3"/>
<dbReference type="eggNOG" id="KOG0800">
    <property type="taxonomic scope" value="Eukaryota"/>
</dbReference>
<dbReference type="GO" id="GO:0016567">
    <property type="term" value="P:protein ubiquitination"/>
    <property type="evidence" value="ECO:0007669"/>
    <property type="project" value="UniProtKB-ARBA"/>
</dbReference>
<evidence type="ECO:0000256" key="10">
    <source>
        <dbReference type="ARBA" id="ARBA00022771"/>
    </source>
</evidence>
<dbReference type="GO" id="GO:0000422">
    <property type="term" value="P:autophagy of mitochondrion"/>
    <property type="evidence" value="ECO:0007669"/>
    <property type="project" value="TreeGrafter"/>
</dbReference>
<keyword evidence="13" id="KW-0802">TPR repeat</keyword>
<keyword evidence="15" id="KW-1133">Transmembrane helix</keyword>
<dbReference type="Gene3D" id="1.25.40.10">
    <property type="entry name" value="Tetratricopeptide repeat domain"/>
    <property type="match status" value="1"/>
</dbReference>
<dbReference type="PANTHER" id="PTHR13247:SF0">
    <property type="entry name" value="MITOCHONDRIAL FISSION 1 PROTEIN"/>
    <property type="match status" value="1"/>
</dbReference>
<dbReference type="Pfam" id="PF14852">
    <property type="entry name" value="Fis1_TPR_N"/>
    <property type="match status" value="1"/>
</dbReference>
<comment type="subcellular location">
    <subcellularLocation>
        <location evidence="2">Mitochondrion outer membrane</location>
        <topology evidence="2">Single-pass membrane protein</topology>
    </subcellularLocation>
</comment>
<reference evidence="22 23" key="1">
    <citation type="journal article" date="2012" name="BMC Genomics">
        <title>Sequencing the genome of Marssonina brunnea reveals fungus-poplar co-evolution.</title>
        <authorList>
            <person name="Zhu S."/>
            <person name="Cao Y.-Z."/>
            <person name="Jiang C."/>
            <person name="Tan B.-Y."/>
            <person name="Wang Z."/>
            <person name="Feng S."/>
            <person name="Zhang L."/>
            <person name="Su X.-H."/>
            <person name="Brejova B."/>
            <person name="Vinar T."/>
            <person name="Xu M."/>
            <person name="Wang M.-X."/>
            <person name="Zhang S.-G."/>
            <person name="Huang M.-R."/>
            <person name="Wu R."/>
            <person name="Zhou Y."/>
        </authorList>
    </citation>
    <scope>NUCLEOTIDE SEQUENCE [LARGE SCALE GENOMIC DNA]</scope>
    <source>
        <strain evidence="22 23">MB_m1</strain>
    </source>
</reference>
<evidence type="ECO:0000256" key="19">
    <source>
        <dbReference type="PROSITE-ProRule" id="PRU00175"/>
    </source>
</evidence>
<dbReference type="SMART" id="SM00184">
    <property type="entry name" value="RING"/>
    <property type="match status" value="1"/>
</dbReference>
<evidence type="ECO:0000256" key="13">
    <source>
        <dbReference type="ARBA" id="ARBA00022803"/>
    </source>
</evidence>
<dbReference type="InterPro" id="IPR028061">
    <property type="entry name" value="Fis1_TPR_C"/>
</dbReference>
<feature type="domain" description="RING-type" evidence="21">
    <location>
        <begin position="577"/>
        <end position="618"/>
    </location>
</feature>
<evidence type="ECO:0000256" key="2">
    <source>
        <dbReference type="ARBA" id="ARBA00004572"/>
    </source>
</evidence>
<keyword evidence="17" id="KW-0472">Membrane</keyword>
<dbReference type="HOGENOM" id="CLU_021597_2_0_1"/>
<dbReference type="GO" id="GO:0005741">
    <property type="term" value="C:mitochondrial outer membrane"/>
    <property type="evidence" value="ECO:0007669"/>
    <property type="project" value="UniProtKB-SubCell"/>
</dbReference>
<dbReference type="InParanoid" id="K1Y0R3"/>
<dbReference type="SUPFAM" id="SSF48452">
    <property type="entry name" value="TPR-like"/>
    <property type="match status" value="1"/>
</dbReference>
<dbReference type="InterPro" id="IPR028058">
    <property type="entry name" value="Fis1_TPR_N"/>
</dbReference>
<evidence type="ECO:0000256" key="9">
    <source>
        <dbReference type="ARBA" id="ARBA00022737"/>
    </source>
</evidence>
<dbReference type="GO" id="GO:0061630">
    <property type="term" value="F:ubiquitin protein ligase activity"/>
    <property type="evidence" value="ECO:0007669"/>
    <property type="project" value="UniProtKB-EC"/>
</dbReference>
<keyword evidence="8" id="KW-0479">Metal-binding</keyword>
<keyword evidence="12" id="KW-1000">Mitochondrion outer membrane</keyword>
<evidence type="ECO:0000256" key="5">
    <source>
        <dbReference type="ARBA" id="ARBA00014314"/>
    </source>
</evidence>
<evidence type="ECO:0000256" key="16">
    <source>
        <dbReference type="ARBA" id="ARBA00023128"/>
    </source>
</evidence>
<keyword evidence="6" id="KW-0808">Transferase</keyword>
<feature type="region of interest" description="Disordered" evidence="20">
    <location>
        <begin position="540"/>
        <end position="574"/>
    </location>
</feature>
<feature type="compositionally biased region" description="Polar residues" evidence="20">
    <location>
        <begin position="625"/>
        <end position="644"/>
    </location>
</feature>
<keyword evidence="16" id="KW-0496">Mitochondrion</keyword>
<dbReference type="GO" id="GO:0005778">
    <property type="term" value="C:peroxisomal membrane"/>
    <property type="evidence" value="ECO:0007669"/>
    <property type="project" value="TreeGrafter"/>
</dbReference>
<dbReference type="InterPro" id="IPR001841">
    <property type="entry name" value="Znf_RING"/>
</dbReference>
<dbReference type="OrthoDB" id="8062037at2759"/>
<evidence type="ECO:0000256" key="3">
    <source>
        <dbReference type="ARBA" id="ARBA00008937"/>
    </source>
</evidence>
<keyword evidence="9" id="KW-0677">Repeat</keyword>
<feature type="compositionally biased region" description="Polar residues" evidence="20">
    <location>
        <begin position="674"/>
        <end position="692"/>
    </location>
</feature>
<dbReference type="SUPFAM" id="SSF57850">
    <property type="entry name" value="RING/U-box"/>
    <property type="match status" value="1"/>
</dbReference>
<feature type="compositionally biased region" description="Polar residues" evidence="20">
    <location>
        <begin position="653"/>
        <end position="666"/>
    </location>
</feature>
<dbReference type="InterPro" id="IPR013083">
    <property type="entry name" value="Znf_RING/FYVE/PHD"/>
</dbReference>
<proteinExistence type="inferred from homology"/>
<gene>
    <name evidence="22" type="ORF">MBM_02936</name>
</gene>
<evidence type="ECO:0000256" key="14">
    <source>
        <dbReference type="ARBA" id="ARBA00022833"/>
    </source>
</evidence>
<dbReference type="OMA" id="NPWADDS"/>
<keyword evidence="14" id="KW-0862">Zinc</keyword>
<dbReference type="EC" id="2.3.2.27" evidence="4"/>
<accession>K1Y0R3</accession>
<evidence type="ECO:0000256" key="18">
    <source>
        <dbReference type="ARBA" id="ARBA00025016"/>
    </source>
</evidence>
<comment type="catalytic activity">
    <reaction evidence="1">
        <text>S-ubiquitinyl-[E2 ubiquitin-conjugating enzyme]-L-cysteine + [acceptor protein]-L-lysine = [E2 ubiquitin-conjugating enzyme]-L-cysteine + N(6)-ubiquitinyl-[acceptor protein]-L-lysine.</text>
        <dbReference type="EC" id="2.3.2.27"/>
    </reaction>
</comment>
<comment type="similarity">
    <text evidence="3">Belongs to the FIS1 family.</text>
</comment>
<feature type="compositionally biased region" description="Basic and acidic residues" evidence="20">
    <location>
        <begin position="729"/>
        <end position="745"/>
    </location>
</feature>
<dbReference type="GO" id="GO:0008270">
    <property type="term" value="F:zinc ion binding"/>
    <property type="evidence" value="ECO:0007669"/>
    <property type="project" value="UniProtKB-KW"/>
</dbReference>
<evidence type="ECO:0000256" key="11">
    <source>
        <dbReference type="ARBA" id="ARBA00022786"/>
    </source>
</evidence>
<sequence>MTGSSLPYAADAESPLKPAELQVLRSQYEKEGEYVGVQTKFNFAWGLIKSNTRADQQEGVRLLSDIFRSSPERRRECLYYLALGNYKLGNYAEARRYNDLLLDKEPANLQATSLRGLIDDKVAKEGLMGVAILSGVAIAAGVHSLFSLPQPPGPTFTVLLDTPSHHIFLTPATSHTDLADFISTKPSYLLWIVPSGHETSFTVAFRALQLTGLALSLGITALAAYQGIRDAMAENPGRAGRGGGRLDASGPREVVFCHQCEHEWWRDQNGLACPRCEGEITEIVTTESDPRPEHYGQPPPVDGGWGGRHNPVEIDSDPEEADIEEHVTHGPGGSVMFSRTYRSTAPGPRFIATHIRRTGQDDNPDPIMRNFQDLIGSFMGPDFRPGPAGRSGVNTLFPQPPDFGSGFRGGNNGPGPAIVGGHYTFVNGNLVGGEPLQPRNADGPQQAGGPIDLATYAIPLNPNFPHGRAFHVIRLRASPDQLARLLGGVFGQQNGPQNAAGMPPGLRGLFAAMINPVNARSGDAVYSQEALDQIISTLMEQQSTSNAPGPASPDAISSLPKKNLDEKELGPEGKGECSVCMDDVTFGTEVVVLPCSHWFHETCASAWLSEHNTCPICRKGIENSTAESASQFRRPSQSSPTTRNGARARRLSNNRPRLDRFNSSSTREARLDSIRNSGRLSPTNTGEPQNERGNGPDMGVPRWDADTGAPRFTWGHEFNQPPPPPPRRRGTDRSDMSETQRDSRRGYTNTAESRRSSNSANSTGGGNGGPMGWLRDRFGGGGRRD</sequence>
<dbReference type="Pfam" id="PF14853">
    <property type="entry name" value="Fis1_TPR_C"/>
    <property type="match status" value="1"/>
</dbReference>
<evidence type="ECO:0000256" key="20">
    <source>
        <dbReference type="SAM" id="MobiDB-lite"/>
    </source>
</evidence>
<dbReference type="CDD" id="cd12212">
    <property type="entry name" value="Fis1"/>
    <property type="match status" value="1"/>
</dbReference>
<feature type="region of interest" description="Disordered" evidence="20">
    <location>
        <begin position="625"/>
        <end position="785"/>
    </location>
</feature>
<dbReference type="KEGG" id="mbe:MBM_02936"/>
<dbReference type="FunFam" id="1.25.40.10:FF:000179">
    <property type="entry name" value="Mitochondrial fission 1 protein"/>
    <property type="match status" value="1"/>
</dbReference>
<evidence type="ECO:0000256" key="7">
    <source>
        <dbReference type="ARBA" id="ARBA00022692"/>
    </source>
</evidence>
<evidence type="ECO:0000256" key="1">
    <source>
        <dbReference type="ARBA" id="ARBA00000900"/>
    </source>
</evidence>
<dbReference type="GO" id="GO:0000266">
    <property type="term" value="P:mitochondrial fission"/>
    <property type="evidence" value="ECO:0007669"/>
    <property type="project" value="InterPro"/>
</dbReference>
<evidence type="ECO:0000313" key="23">
    <source>
        <dbReference type="Proteomes" id="UP000006753"/>
    </source>
</evidence>
<dbReference type="AlphaFoldDB" id="K1Y0R3"/>
<dbReference type="InterPro" id="IPR016543">
    <property type="entry name" value="Fis1"/>
</dbReference>
<evidence type="ECO:0000256" key="6">
    <source>
        <dbReference type="ARBA" id="ARBA00022679"/>
    </source>
</evidence>
<evidence type="ECO:0000256" key="15">
    <source>
        <dbReference type="ARBA" id="ARBA00022989"/>
    </source>
</evidence>
<evidence type="ECO:0000256" key="17">
    <source>
        <dbReference type="ARBA" id="ARBA00023136"/>
    </source>
</evidence>
<dbReference type="eggNOG" id="KOG3364">
    <property type="taxonomic scope" value="Eukaryota"/>
</dbReference>
<dbReference type="Gene3D" id="3.30.40.10">
    <property type="entry name" value="Zinc/RING finger domain, C3HC4 (zinc finger)"/>
    <property type="match status" value="1"/>
</dbReference>
<dbReference type="GeneID" id="18758871"/>
<evidence type="ECO:0000259" key="21">
    <source>
        <dbReference type="PROSITE" id="PS50089"/>
    </source>
</evidence>
<evidence type="ECO:0000256" key="8">
    <source>
        <dbReference type="ARBA" id="ARBA00022723"/>
    </source>
</evidence>